<feature type="domain" description="RNA polymerase sigma-70 region 2" evidence="5">
    <location>
        <begin position="28"/>
        <end position="93"/>
    </location>
</feature>
<dbReference type="Pfam" id="PF04542">
    <property type="entry name" value="Sigma70_r2"/>
    <property type="match status" value="1"/>
</dbReference>
<dbReference type="InterPro" id="IPR013325">
    <property type="entry name" value="RNA_pol_sigma_r2"/>
</dbReference>
<dbReference type="Pfam" id="PF08281">
    <property type="entry name" value="Sigma70_r4_2"/>
    <property type="match status" value="1"/>
</dbReference>
<dbReference type="GO" id="GO:0003677">
    <property type="term" value="F:DNA binding"/>
    <property type="evidence" value="ECO:0007669"/>
    <property type="project" value="InterPro"/>
</dbReference>
<proteinExistence type="inferred from homology"/>
<dbReference type="InterPro" id="IPR014284">
    <property type="entry name" value="RNA_pol_sigma-70_dom"/>
</dbReference>
<protein>
    <submittedName>
        <fullName evidence="7">ECF sigma factor FemI</fullName>
    </submittedName>
</protein>
<dbReference type="PANTHER" id="PTHR43133">
    <property type="entry name" value="RNA POLYMERASE ECF-TYPE SIGMA FACTO"/>
    <property type="match status" value="1"/>
</dbReference>
<dbReference type="InterPro" id="IPR039425">
    <property type="entry name" value="RNA_pol_sigma-70-like"/>
</dbReference>
<dbReference type="SUPFAM" id="SSF88946">
    <property type="entry name" value="Sigma2 domain of RNA polymerase sigma factors"/>
    <property type="match status" value="1"/>
</dbReference>
<accession>A0A8J2UPH1</accession>
<dbReference type="Gene3D" id="1.10.10.10">
    <property type="entry name" value="Winged helix-like DNA-binding domain superfamily/Winged helix DNA-binding domain"/>
    <property type="match status" value="1"/>
</dbReference>
<evidence type="ECO:0000313" key="8">
    <source>
        <dbReference type="Proteomes" id="UP000620266"/>
    </source>
</evidence>
<name>A0A8J2UPH1_9BURK</name>
<dbReference type="Gene3D" id="1.10.1740.10">
    <property type="match status" value="1"/>
</dbReference>
<comment type="similarity">
    <text evidence="1">Belongs to the sigma-70 factor family. ECF subfamily.</text>
</comment>
<evidence type="ECO:0000259" key="6">
    <source>
        <dbReference type="Pfam" id="PF08281"/>
    </source>
</evidence>
<dbReference type="Proteomes" id="UP000620266">
    <property type="component" value="Unassembled WGS sequence"/>
</dbReference>
<comment type="caution">
    <text evidence="7">The sequence shown here is derived from an EMBL/GenBank/DDBJ whole genome shotgun (WGS) entry which is preliminary data.</text>
</comment>
<dbReference type="InterPro" id="IPR013324">
    <property type="entry name" value="RNA_pol_sigma_r3/r4-like"/>
</dbReference>
<dbReference type="NCBIfam" id="TIGR02937">
    <property type="entry name" value="sigma70-ECF"/>
    <property type="match status" value="1"/>
</dbReference>
<evidence type="ECO:0000256" key="3">
    <source>
        <dbReference type="ARBA" id="ARBA00023082"/>
    </source>
</evidence>
<keyword evidence="4" id="KW-0804">Transcription</keyword>
<evidence type="ECO:0000256" key="1">
    <source>
        <dbReference type="ARBA" id="ARBA00010641"/>
    </source>
</evidence>
<evidence type="ECO:0000256" key="2">
    <source>
        <dbReference type="ARBA" id="ARBA00023015"/>
    </source>
</evidence>
<sequence>MILAAMSAAQAIFQHEPQHEMHDDMQTLYRDHHGWLQAWLVRKLGNACDAADLAQDTFVRILKRRRGESLGGEPRALLTHVAKGLMIDHWRRQEVERAYLEAIAHLPEYHAPCEETRVLVLDALCRIEAMLRGLPEKTRQIFLLAQLDGLKYGEIAERLGTSLITVKRHMRAAFMACMMVV</sequence>
<dbReference type="EMBL" id="BMCG01000002">
    <property type="protein sequence ID" value="GGC02591.1"/>
    <property type="molecule type" value="Genomic_DNA"/>
</dbReference>
<organism evidence="7 8">
    <name type="scientific">Oxalicibacterium flavum</name>
    <dbReference type="NCBI Taxonomy" id="179467"/>
    <lineage>
        <taxon>Bacteria</taxon>
        <taxon>Pseudomonadati</taxon>
        <taxon>Pseudomonadota</taxon>
        <taxon>Betaproteobacteria</taxon>
        <taxon>Burkholderiales</taxon>
        <taxon>Oxalobacteraceae</taxon>
        <taxon>Oxalicibacterium</taxon>
    </lineage>
</organism>
<dbReference type="CDD" id="cd06171">
    <property type="entry name" value="Sigma70_r4"/>
    <property type="match status" value="1"/>
</dbReference>
<keyword evidence="3" id="KW-0731">Sigma factor</keyword>
<dbReference type="InterPro" id="IPR013249">
    <property type="entry name" value="RNA_pol_sigma70_r4_t2"/>
</dbReference>
<dbReference type="InterPro" id="IPR007627">
    <property type="entry name" value="RNA_pol_sigma70_r2"/>
</dbReference>
<dbReference type="InterPro" id="IPR036388">
    <property type="entry name" value="WH-like_DNA-bd_sf"/>
</dbReference>
<dbReference type="NCBIfam" id="NF009180">
    <property type="entry name" value="PRK12528.1"/>
    <property type="match status" value="1"/>
</dbReference>
<dbReference type="GO" id="GO:0006352">
    <property type="term" value="P:DNA-templated transcription initiation"/>
    <property type="evidence" value="ECO:0007669"/>
    <property type="project" value="InterPro"/>
</dbReference>
<gene>
    <name evidence="7" type="primary">femI</name>
    <name evidence="7" type="ORF">GCM10007205_09820</name>
</gene>
<dbReference type="PANTHER" id="PTHR43133:SF63">
    <property type="entry name" value="RNA POLYMERASE SIGMA FACTOR FECI-RELATED"/>
    <property type="match status" value="1"/>
</dbReference>
<evidence type="ECO:0000256" key="4">
    <source>
        <dbReference type="ARBA" id="ARBA00023163"/>
    </source>
</evidence>
<evidence type="ECO:0000259" key="5">
    <source>
        <dbReference type="Pfam" id="PF04542"/>
    </source>
</evidence>
<evidence type="ECO:0000313" key="7">
    <source>
        <dbReference type="EMBL" id="GGC02591.1"/>
    </source>
</evidence>
<keyword evidence="2" id="KW-0805">Transcription regulation</keyword>
<dbReference type="AlphaFoldDB" id="A0A8J2UPH1"/>
<feature type="domain" description="RNA polymerase sigma factor 70 region 4 type 2" evidence="6">
    <location>
        <begin position="127"/>
        <end position="177"/>
    </location>
</feature>
<reference evidence="7" key="1">
    <citation type="journal article" date="2014" name="Int. J. Syst. Evol. Microbiol.">
        <title>Complete genome sequence of Corynebacterium casei LMG S-19264T (=DSM 44701T), isolated from a smear-ripened cheese.</title>
        <authorList>
            <consortium name="US DOE Joint Genome Institute (JGI-PGF)"/>
            <person name="Walter F."/>
            <person name="Albersmeier A."/>
            <person name="Kalinowski J."/>
            <person name="Ruckert C."/>
        </authorList>
    </citation>
    <scope>NUCLEOTIDE SEQUENCE</scope>
    <source>
        <strain evidence="7">CCM 7086</strain>
    </source>
</reference>
<dbReference type="FunFam" id="1.10.1740.10:FF:000009">
    <property type="entry name" value="RNA polymerase sigma factor"/>
    <property type="match status" value="1"/>
</dbReference>
<keyword evidence="8" id="KW-1185">Reference proteome</keyword>
<reference evidence="7" key="2">
    <citation type="submission" date="2020-09" db="EMBL/GenBank/DDBJ databases">
        <authorList>
            <person name="Sun Q."/>
            <person name="Sedlacek I."/>
        </authorList>
    </citation>
    <scope>NUCLEOTIDE SEQUENCE</scope>
    <source>
        <strain evidence="7">CCM 7086</strain>
    </source>
</reference>
<dbReference type="SUPFAM" id="SSF88659">
    <property type="entry name" value="Sigma3 and sigma4 domains of RNA polymerase sigma factors"/>
    <property type="match status" value="1"/>
</dbReference>
<dbReference type="GO" id="GO:0016987">
    <property type="term" value="F:sigma factor activity"/>
    <property type="evidence" value="ECO:0007669"/>
    <property type="project" value="UniProtKB-KW"/>
</dbReference>